<dbReference type="Pfam" id="PF04082">
    <property type="entry name" value="Fungal_trans"/>
    <property type="match status" value="1"/>
</dbReference>
<name>A0A2U3DPP0_PURLI</name>
<dbReference type="Proteomes" id="UP000245956">
    <property type="component" value="Unassembled WGS sequence"/>
</dbReference>
<evidence type="ECO:0000256" key="1">
    <source>
        <dbReference type="ARBA" id="ARBA00023242"/>
    </source>
</evidence>
<proteinExistence type="predicted"/>
<dbReference type="InterPro" id="IPR036864">
    <property type="entry name" value="Zn2-C6_fun-type_DNA-bd_sf"/>
</dbReference>
<evidence type="ECO:0000313" key="3">
    <source>
        <dbReference type="EMBL" id="PWI64227.1"/>
    </source>
</evidence>
<dbReference type="EMBL" id="LCWV01000079">
    <property type="protein sequence ID" value="PWI64227.1"/>
    <property type="molecule type" value="Genomic_DNA"/>
</dbReference>
<protein>
    <recommendedName>
        <fullName evidence="2">Xylanolytic transcriptional activator regulatory domain-containing protein</fullName>
    </recommendedName>
</protein>
<gene>
    <name evidence="3" type="ORF">PCL_11367</name>
</gene>
<accession>A0A2U3DPP0</accession>
<dbReference type="CDD" id="cd12148">
    <property type="entry name" value="fungal_TF_MHR"/>
    <property type="match status" value="1"/>
</dbReference>
<dbReference type="Gene3D" id="4.10.240.10">
    <property type="entry name" value="Zn(2)-C6 fungal-type DNA-binding domain"/>
    <property type="match status" value="1"/>
</dbReference>
<feature type="domain" description="Xylanolytic transcriptional activator regulatory" evidence="2">
    <location>
        <begin position="129"/>
        <end position="262"/>
    </location>
</feature>
<dbReference type="PANTHER" id="PTHR47256">
    <property type="entry name" value="ZN(II)2CYS6 TRANSCRIPTION FACTOR (EUROFUNG)-RELATED"/>
    <property type="match status" value="1"/>
</dbReference>
<dbReference type="AlphaFoldDB" id="A0A2U3DPP0"/>
<keyword evidence="1" id="KW-0539">Nucleus</keyword>
<dbReference type="InterPro" id="IPR007219">
    <property type="entry name" value="XnlR_reg_dom"/>
</dbReference>
<dbReference type="InterPro" id="IPR053187">
    <property type="entry name" value="Notoamide_regulator"/>
</dbReference>
<evidence type="ECO:0000313" key="4">
    <source>
        <dbReference type="Proteomes" id="UP000245956"/>
    </source>
</evidence>
<organism evidence="3 4">
    <name type="scientific">Purpureocillium lilacinum</name>
    <name type="common">Paecilomyces lilacinus</name>
    <dbReference type="NCBI Taxonomy" id="33203"/>
    <lineage>
        <taxon>Eukaryota</taxon>
        <taxon>Fungi</taxon>
        <taxon>Dikarya</taxon>
        <taxon>Ascomycota</taxon>
        <taxon>Pezizomycotina</taxon>
        <taxon>Sordariomycetes</taxon>
        <taxon>Hypocreomycetidae</taxon>
        <taxon>Hypocreales</taxon>
        <taxon>Ophiocordycipitaceae</taxon>
        <taxon>Purpureocillium</taxon>
    </lineage>
</organism>
<dbReference type="GO" id="GO:0003677">
    <property type="term" value="F:DNA binding"/>
    <property type="evidence" value="ECO:0007669"/>
    <property type="project" value="InterPro"/>
</dbReference>
<dbReference type="GO" id="GO:0008270">
    <property type="term" value="F:zinc ion binding"/>
    <property type="evidence" value="ECO:0007669"/>
    <property type="project" value="InterPro"/>
</dbReference>
<dbReference type="GO" id="GO:0006351">
    <property type="term" value="P:DNA-templated transcription"/>
    <property type="evidence" value="ECO:0007669"/>
    <property type="project" value="InterPro"/>
</dbReference>
<comment type="caution">
    <text evidence="3">The sequence shown here is derived from an EMBL/GenBank/DDBJ whole genome shotgun (WGS) entry which is preliminary data.</text>
</comment>
<dbReference type="PANTHER" id="PTHR47256:SF1">
    <property type="entry name" value="ZN(II)2CYS6 TRANSCRIPTION FACTOR (EUROFUNG)"/>
    <property type="match status" value="1"/>
</dbReference>
<reference evidence="3 4" key="1">
    <citation type="journal article" date="2016" name="Front. Microbiol.">
        <title>Genome and transcriptome sequences reveal the specific parasitism of the nematophagous Purpureocillium lilacinum 36-1.</title>
        <authorList>
            <person name="Xie J."/>
            <person name="Li S."/>
            <person name="Mo C."/>
            <person name="Xiao X."/>
            <person name="Peng D."/>
            <person name="Wang G."/>
            <person name="Xiao Y."/>
        </authorList>
    </citation>
    <scope>NUCLEOTIDE SEQUENCE [LARGE SCALE GENOMIC DNA]</scope>
    <source>
        <strain evidence="3 4">36-1</strain>
    </source>
</reference>
<dbReference type="GO" id="GO:0000981">
    <property type="term" value="F:DNA-binding transcription factor activity, RNA polymerase II-specific"/>
    <property type="evidence" value="ECO:0007669"/>
    <property type="project" value="InterPro"/>
</dbReference>
<evidence type="ECO:0000259" key="2">
    <source>
        <dbReference type="Pfam" id="PF04082"/>
    </source>
</evidence>
<sequence length="409" mass="45681">MQCDGCRPSCRSCLAANAKCAYIDQSATLKQRVAELEGAYDHVKRSYDTLRESAFSAWNSEDVITQMGDNLVGPSTLIAQHDHSPCQAAEMIPRPALNWKRAGFPERTLPLSRWTSVSSDEGLLNRLFSLFWTWDHSLARILHRDLLLESLTAEQEAPGEPDTQYCSEFLINAILAVSMSCFYDNNDSKSSLVRDNPFADQAYRGMAFQEHHVQMSLLQGVAILSIHEMTFGNVSRGLSLFFDKLQTLQTASRVLDRSTNMHYTRSDPKTNTIMEPLASIARGFRCLDVKMSLIANRASSALSLSTALSTHDISPLVISHSLSRRSECSHHDDACAAEDELTDLANSSLSVIEDGLSSLVPDYHIHKTLYERLLGWKSSKHDIFRDQNTPAPVWVNLLYVPLPEIAQTS</sequence>